<protein>
    <submittedName>
        <fullName evidence="1">Uncharacterized protein</fullName>
    </submittedName>
</protein>
<dbReference type="Proteomes" id="UP000187203">
    <property type="component" value="Unassembled WGS sequence"/>
</dbReference>
<dbReference type="AlphaFoldDB" id="A0A1R3FVQ7"/>
<evidence type="ECO:0000313" key="2">
    <source>
        <dbReference type="Proteomes" id="UP000187203"/>
    </source>
</evidence>
<accession>A0A1R3FVQ7</accession>
<reference evidence="2" key="1">
    <citation type="submission" date="2013-09" db="EMBL/GenBank/DDBJ databases">
        <title>Corchorus olitorius genome sequencing.</title>
        <authorList>
            <person name="Alam M."/>
            <person name="Haque M.S."/>
            <person name="Islam M.S."/>
            <person name="Emdad E.M."/>
            <person name="Islam M.M."/>
            <person name="Ahmed B."/>
            <person name="Halim A."/>
            <person name="Hossen Q.M.M."/>
            <person name="Hossain M.Z."/>
            <person name="Ahmed R."/>
            <person name="Khan M.M."/>
            <person name="Islam R."/>
            <person name="Rashid M.M."/>
            <person name="Khan S.A."/>
            <person name="Rahman M.S."/>
            <person name="Alam M."/>
            <person name="Yahiya A.S."/>
            <person name="Khan M.S."/>
            <person name="Azam M.S."/>
            <person name="Haque T."/>
            <person name="Lashkar M.Z.H."/>
            <person name="Akhand A.I."/>
            <person name="Morshed G."/>
            <person name="Roy S."/>
            <person name="Uddin K.S."/>
            <person name="Rabeya T."/>
            <person name="Hossain A.S."/>
            <person name="Chowdhury A."/>
            <person name="Snigdha A.R."/>
            <person name="Mortoza M.S."/>
            <person name="Matin S.A."/>
            <person name="Hoque S.M.E."/>
            <person name="Islam M.K."/>
            <person name="Roy D.K."/>
            <person name="Haider R."/>
            <person name="Moosa M.M."/>
            <person name="Elias S.M."/>
            <person name="Hasan A.M."/>
            <person name="Jahan S."/>
            <person name="Shafiuddin M."/>
            <person name="Mahmood N."/>
            <person name="Shommy N.S."/>
        </authorList>
    </citation>
    <scope>NUCLEOTIDE SEQUENCE [LARGE SCALE GENOMIC DNA]</scope>
    <source>
        <strain evidence="2">cv. O-4</strain>
    </source>
</reference>
<comment type="caution">
    <text evidence="1">The sequence shown here is derived from an EMBL/GenBank/DDBJ whole genome shotgun (WGS) entry which is preliminary data.</text>
</comment>
<evidence type="ECO:0000313" key="1">
    <source>
        <dbReference type="EMBL" id="OMO49865.1"/>
    </source>
</evidence>
<gene>
    <name evidence="1" type="ORF">COLO4_38324</name>
</gene>
<dbReference type="EMBL" id="AWUE01024750">
    <property type="protein sequence ID" value="OMO49865.1"/>
    <property type="molecule type" value="Genomic_DNA"/>
</dbReference>
<proteinExistence type="predicted"/>
<keyword evidence="2" id="KW-1185">Reference proteome</keyword>
<organism evidence="1 2">
    <name type="scientific">Corchorus olitorius</name>
    <dbReference type="NCBI Taxonomy" id="93759"/>
    <lineage>
        <taxon>Eukaryota</taxon>
        <taxon>Viridiplantae</taxon>
        <taxon>Streptophyta</taxon>
        <taxon>Embryophyta</taxon>
        <taxon>Tracheophyta</taxon>
        <taxon>Spermatophyta</taxon>
        <taxon>Magnoliopsida</taxon>
        <taxon>eudicotyledons</taxon>
        <taxon>Gunneridae</taxon>
        <taxon>Pentapetalae</taxon>
        <taxon>rosids</taxon>
        <taxon>malvids</taxon>
        <taxon>Malvales</taxon>
        <taxon>Malvaceae</taxon>
        <taxon>Grewioideae</taxon>
        <taxon>Apeibeae</taxon>
        <taxon>Corchorus</taxon>
    </lineage>
</organism>
<sequence length="47" mass="5662">MEKVGKQFDSDFLIGLQVLLYPPIEFSEIWQRRRSHPNYKILLLTQL</sequence>
<name>A0A1R3FVQ7_9ROSI</name>